<dbReference type="Proteomes" id="UP000000322">
    <property type="component" value="Chromosome"/>
</dbReference>
<reference evidence="3 4" key="1">
    <citation type="journal article" date="2009" name="Stand. Genomic Sci.">
        <title>Complete genome sequence of Sanguibacter keddieii type strain (ST-74).</title>
        <authorList>
            <person name="Ivanova N."/>
            <person name="Sikorski J."/>
            <person name="Sims D."/>
            <person name="Brettin T."/>
            <person name="Detter J.C."/>
            <person name="Han C."/>
            <person name="Lapidus A."/>
            <person name="Copeland A."/>
            <person name="Glavina Del Rio T."/>
            <person name="Nolan M."/>
            <person name="Chen F."/>
            <person name="Lucas S."/>
            <person name="Tice H."/>
            <person name="Cheng J.F."/>
            <person name="Bruce D."/>
            <person name="Goodwin L."/>
            <person name="Pitluck S."/>
            <person name="Pati A."/>
            <person name="Mavromatis K."/>
            <person name="Chen A."/>
            <person name="Palaniappan K."/>
            <person name="D'haeseleer P."/>
            <person name="Chain P."/>
            <person name="Bristow J."/>
            <person name="Eisen J.A."/>
            <person name="Markowitz V."/>
            <person name="Hugenholtz P."/>
            <person name="Goker M."/>
            <person name="Pukall R."/>
            <person name="Klenk H.P."/>
            <person name="Kyrpides N.C."/>
        </authorList>
    </citation>
    <scope>NUCLEOTIDE SEQUENCE [LARGE SCALE GENOMIC DNA]</scope>
    <source>
        <strain evidence="4">ATCC 51767 / DSM 10542 / NCFB 3025 / ST-74</strain>
    </source>
</reference>
<dbReference type="EMBL" id="CP001819">
    <property type="protein sequence ID" value="ACZ20140.1"/>
    <property type="molecule type" value="Genomic_DNA"/>
</dbReference>
<dbReference type="STRING" id="446469.Sked_01680"/>
<evidence type="ECO:0000313" key="4">
    <source>
        <dbReference type="Proteomes" id="UP000000322"/>
    </source>
</evidence>
<evidence type="ECO:0000256" key="2">
    <source>
        <dbReference type="SAM" id="SignalP"/>
    </source>
</evidence>
<feature type="chain" id="PRO_5003021500" description="Outer membrane lipoprotein-sorting protein" evidence="2">
    <location>
        <begin position="19"/>
        <end position="396"/>
    </location>
</feature>
<dbReference type="PANTHER" id="PTHR37507">
    <property type="entry name" value="SPORULATION PROTEIN YDCC"/>
    <property type="match status" value="1"/>
</dbReference>
<keyword evidence="4" id="KW-1185">Reference proteome</keyword>
<dbReference type="AlphaFoldDB" id="D1BIU8"/>
<evidence type="ECO:0000256" key="1">
    <source>
        <dbReference type="SAM" id="MobiDB-lite"/>
    </source>
</evidence>
<dbReference type="SUPFAM" id="SSF89392">
    <property type="entry name" value="Prokaryotic lipoproteins and lipoprotein localization factors"/>
    <property type="match status" value="1"/>
</dbReference>
<gene>
    <name evidence="3" type="ordered locus">Sked_01680</name>
</gene>
<dbReference type="HOGENOM" id="CLU_057675_0_0_11"/>
<sequence>MVTAAVVAGAFTLPSALASTDTPDLADITASELAEKVASATPVPVSGTVVMTTRLGLPDLNLAQVQGAGPLDLLGGSSTVRVWSDGDGKARSSLLGDLSEYTVVTDGGSAWTYSSSDDEAVHYAVAPEDQAALDELKASAEELDPAVVGDLPTPQAVAEQALAYADETSEVTVLPATQVAGRDAYQLELSPDSDATLVDRVLVAVDAETSVPLRAQVWSTQDPVTPAVEIAFTDISYDTVDPTVFDFTPPPGATTRDVVVPLPETTTLPEPGSTTKPEGAPGTRVIGTGWESVVELTDVDLQALISGGAAEEDLRTGLEGTFGSESTDQLMTDLLGDSSDRADMTTLDPQALLDQLTTDVPEGQLITSSLLTVLLTDDGRVYAGAVPAETLQALAR</sequence>
<dbReference type="Gene3D" id="2.50.20.10">
    <property type="entry name" value="Lipoprotein localisation LolA/LolB/LppX"/>
    <property type="match status" value="1"/>
</dbReference>
<dbReference type="KEGG" id="ske:Sked_01680"/>
<name>D1BIU8_SANKS</name>
<proteinExistence type="predicted"/>
<evidence type="ECO:0000313" key="3">
    <source>
        <dbReference type="EMBL" id="ACZ20140.1"/>
    </source>
</evidence>
<feature type="signal peptide" evidence="2">
    <location>
        <begin position="1"/>
        <end position="18"/>
    </location>
</feature>
<dbReference type="InterPro" id="IPR029046">
    <property type="entry name" value="LolA/LolB/LppX"/>
</dbReference>
<protein>
    <recommendedName>
        <fullName evidence="5">Outer membrane lipoprotein-sorting protein</fullName>
    </recommendedName>
</protein>
<dbReference type="PANTHER" id="PTHR37507:SF2">
    <property type="entry name" value="SPORULATION PROTEIN YDCC"/>
    <property type="match status" value="1"/>
</dbReference>
<accession>D1BIU8</accession>
<evidence type="ECO:0008006" key="5">
    <source>
        <dbReference type="Google" id="ProtNLM"/>
    </source>
</evidence>
<dbReference type="eggNOG" id="COG2834">
    <property type="taxonomic scope" value="Bacteria"/>
</dbReference>
<feature type="region of interest" description="Disordered" evidence="1">
    <location>
        <begin position="263"/>
        <end position="284"/>
    </location>
</feature>
<keyword evidence="2" id="KW-0732">Signal</keyword>
<dbReference type="InterPro" id="IPR052944">
    <property type="entry name" value="Sporulation_related"/>
</dbReference>
<organism evidence="3 4">
    <name type="scientific">Sanguibacter keddieii (strain ATCC 51767 / DSM 10542 / NCFB 3025 / ST-74)</name>
    <dbReference type="NCBI Taxonomy" id="446469"/>
    <lineage>
        <taxon>Bacteria</taxon>
        <taxon>Bacillati</taxon>
        <taxon>Actinomycetota</taxon>
        <taxon>Actinomycetes</taxon>
        <taxon>Micrococcales</taxon>
        <taxon>Sanguibacteraceae</taxon>
        <taxon>Sanguibacter</taxon>
    </lineage>
</organism>